<evidence type="ECO:0008006" key="8">
    <source>
        <dbReference type="Google" id="ProtNLM"/>
    </source>
</evidence>
<dbReference type="Pfam" id="PF03133">
    <property type="entry name" value="TTL"/>
    <property type="match status" value="1"/>
</dbReference>
<evidence type="ECO:0000256" key="2">
    <source>
        <dbReference type="ARBA" id="ARBA00022490"/>
    </source>
</evidence>
<comment type="caution">
    <text evidence="6">The sequence shown here is derived from an EMBL/GenBank/DDBJ whole genome shotgun (WGS) entry which is preliminary data.</text>
</comment>
<accession>A0ABQ9JMA8</accession>
<keyword evidence="5" id="KW-0067">ATP-binding</keyword>
<keyword evidence="3" id="KW-0436">Ligase</keyword>
<keyword evidence="4" id="KW-0547">Nucleotide-binding</keyword>
<name>A0ABQ9JMA8_9CUCU</name>
<dbReference type="InterPro" id="IPR051437">
    <property type="entry name" value="TTLL_monoglycylase"/>
</dbReference>
<organism evidence="6 7">
    <name type="scientific">Molorchus minor</name>
    <dbReference type="NCBI Taxonomy" id="1323400"/>
    <lineage>
        <taxon>Eukaryota</taxon>
        <taxon>Metazoa</taxon>
        <taxon>Ecdysozoa</taxon>
        <taxon>Arthropoda</taxon>
        <taxon>Hexapoda</taxon>
        <taxon>Insecta</taxon>
        <taxon>Pterygota</taxon>
        <taxon>Neoptera</taxon>
        <taxon>Endopterygota</taxon>
        <taxon>Coleoptera</taxon>
        <taxon>Polyphaga</taxon>
        <taxon>Cucujiformia</taxon>
        <taxon>Chrysomeloidea</taxon>
        <taxon>Cerambycidae</taxon>
        <taxon>Lamiinae</taxon>
        <taxon>Monochamini</taxon>
        <taxon>Molorchus</taxon>
    </lineage>
</organism>
<proteinExistence type="predicted"/>
<protein>
    <recommendedName>
        <fullName evidence="8">Tubulin glycylase 3A-like</fullName>
    </recommendedName>
</protein>
<sequence>MRPGQKTSNEFPEVFEHEWNEFLENYYKIVQFGNHFKLVNGVGESDMIRKANFILNHLKEHWRYMDMDGMMNIWILKPINGSQGVGIHICRTLKYILGVIKSNPNRRYIVQKYIERPLLIYNTKFDIRQWFLISSSVPLTIWIYKHSYLRFSSQTYSLRKLHESIHLTNNSVQCRYGKYQKDIALPTYNMWDSSQFKNYLSDIGYPNVFNEIIYPGMKQCIIAAVLIHREKLDRRRNCFELQGADFILTEDFKPWLLEINSSPALHASTPVTAKMCPAVLEDVVKVIIDHAKNNRVSTGGFELVFDERLHGATIKDHLNASGVKQKTNYNYTHPQHELNNFMEEKTPVVNSNNEAAEYIKEIGVGLRKTLENLLQILKTEKQKRQLKPKNKSVETISSNTIITESRKPLASEAEADKAATKPQLLILFLQEKL</sequence>
<dbReference type="PANTHER" id="PTHR45870:SF2">
    <property type="entry name" value="TUBULIN MONOGLYCYLASE TTLL3"/>
    <property type="match status" value="1"/>
</dbReference>
<dbReference type="EMBL" id="JAPWTJ010000381">
    <property type="protein sequence ID" value="KAJ8979031.1"/>
    <property type="molecule type" value="Genomic_DNA"/>
</dbReference>
<dbReference type="PANTHER" id="PTHR45870">
    <property type="entry name" value="TUBULIN MONOGLYCYLASE TTLL3"/>
    <property type="match status" value="1"/>
</dbReference>
<evidence type="ECO:0000313" key="7">
    <source>
        <dbReference type="Proteomes" id="UP001162164"/>
    </source>
</evidence>
<keyword evidence="7" id="KW-1185">Reference proteome</keyword>
<dbReference type="InterPro" id="IPR004344">
    <property type="entry name" value="TTL/TTLL_fam"/>
</dbReference>
<dbReference type="Gene3D" id="3.30.470.20">
    <property type="entry name" value="ATP-grasp fold, B domain"/>
    <property type="match status" value="1"/>
</dbReference>
<evidence type="ECO:0000313" key="6">
    <source>
        <dbReference type="EMBL" id="KAJ8979031.1"/>
    </source>
</evidence>
<evidence type="ECO:0000256" key="1">
    <source>
        <dbReference type="ARBA" id="ARBA00004496"/>
    </source>
</evidence>
<comment type="subcellular location">
    <subcellularLocation>
        <location evidence="1">Cytoplasm</location>
    </subcellularLocation>
</comment>
<evidence type="ECO:0000256" key="3">
    <source>
        <dbReference type="ARBA" id="ARBA00022598"/>
    </source>
</evidence>
<dbReference type="PROSITE" id="PS51221">
    <property type="entry name" value="TTL"/>
    <property type="match status" value="1"/>
</dbReference>
<gene>
    <name evidence="6" type="ORF">NQ317_003134</name>
</gene>
<dbReference type="SUPFAM" id="SSF56059">
    <property type="entry name" value="Glutathione synthetase ATP-binding domain-like"/>
    <property type="match status" value="1"/>
</dbReference>
<reference evidence="6" key="1">
    <citation type="journal article" date="2023" name="Insect Mol. Biol.">
        <title>Genome sequencing provides insights into the evolution of gene families encoding plant cell wall-degrading enzymes in longhorned beetles.</title>
        <authorList>
            <person name="Shin N.R."/>
            <person name="Okamura Y."/>
            <person name="Kirsch R."/>
            <person name="Pauchet Y."/>
        </authorList>
    </citation>
    <scope>NUCLEOTIDE SEQUENCE</scope>
    <source>
        <strain evidence="6">MMC_N1</strain>
    </source>
</reference>
<dbReference type="Proteomes" id="UP001162164">
    <property type="component" value="Unassembled WGS sequence"/>
</dbReference>
<keyword evidence="2" id="KW-0963">Cytoplasm</keyword>
<evidence type="ECO:0000256" key="4">
    <source>
        <dbReference type="ARBA" id="ARBA00022741"/>
    </source>
</evidence>
<evidence type="ECO:0000256" key="5">
    <source>
        <dbReference type="ARBA" id="ARBA00022840"/>
    </source>
</evidence>